<dbReference type="GO" id="GO:0004888">
    <property type="term" value="F:transmembrane signaling receptor activity"/>
    <property type="evidence" value="ECO:0007669"/>
    <property type="project" value="InterPro"/>
</dbReference>
<evidence type="ECO:0000313" key="6">
    <source>
        <dbReference type="Proteomes" id="UP000278398"/>
    </source>
</evidence>
<feature type="domain" description="Methyl-accepting transducer" evidence="4">
    <location>
        <begin position="28"/>
        <end position="271"/>
    </location>
</feature>
<dbReference type="PANTHER" id="PTHR32089:SF112">
    <property type="entry name" value="LYSOZYME-LIKE PROTEIN-RELATED"/>
    <property type="match status" value="1"/>
</dbReference>
<sequence>MNVVNSSIMPERAIASPLATDISAIGPRASRLGLEIAGIAGLVEDMVGLGRIQEESLRAVVASARQTGDTNRRLAESMNEAKSSAEATRAVLAESADTVAKTIGSSVEQLQSLSKGVLTFTESLARVSDTIRQVSAASASINEISRETQLVALNASIEAARLGDAGKGFAVIGAAVKALADQIGMFAKQNEVSLASLEGTLEDLFAQSRRSAVTAEAAMESSGQAADTTQTIKSLVASVETLTDRIVGMSDPVQLNIRSSENVRDELRKLVGMARDCHVKLDDAGESSKAILDISENLILFIAESGIETPDTFFIDLVREKASEVADLFEAAVGSGQIGLGDLFDEDYRPVPGTNPEQVLTRFTAFTDRVLPAVQEPVLKLNDRIVFCAAIDRNGYLPTHNLVYSQPPGDDPVWNAANCRNHRIFNDRTGLGAGRNTRPFLLQTYRRDMGGGNYVLMKDISAPIFVRGRHWGGLRMGYKPES</sequence>
<dbReference type="SUPFAM" id="SSF58104">
    <property type="entry name" value="Methyl-accepting chemotaxis protein (MCP) signaling domain"/>
    <property type="match status" value="1"/>
</dbReference>
<protein>
    <submittedName>
        <fullName evidence="5">Methyl-accepting chemotaxis protein</fullName>
    </submittedName>
</protein>
<dbReference type="EMBL" id="RWKW01000038">
    <property type="protein sequence ID" value="RST86298.1"/>
    <property type="molecule type" value="Genomic_DNA"/>
</dbReference>
<dbReference type="PANTHER" id="PTHR32089">
    <property type="entry name" value="METHYL-ACCEPTING CHEMOTAXIS PROTEIN MCPB"/>
    <property type="match status" value="1"/>
</dbReference>
<dbReference type="GO" id="GO:0007165">
    <property type="term" value="P:signal transduction"/>
    <property type="evidence" value="ECO:0007669"/>
    <property type="project" value="UniProtKB-KW"/>
</dbReference>
<dbReference type="Gene3D" id="1.10.287.950">
    <property type="entry name" value="Methyl-accepting chemotaxis protein"/>
    <property type="match status" value="1"/>
</dbReference>
<dbReference type="OrthoDB" id="2489132at2"/>
<evidence type="ECO:0000256" key="1">
    <source>
        <dbReference type="ARBA" id="ARBA00023224"/>
    </source>
</evidence>
<dbReference type="AlphaFoldDB" id="A0A429YXV7"/>
<dbReference type="InterPro" id="IPR004090">
    <property type="entry name" value="Chemotax_Me-accpt_rcpt"/>
</dbReference>
<keyword evidence="6" id="KW-1185">Reference proteome</keyword>
<dbReference type="RefSeq" id="WP_126700051.1">
    <property type="nucleotide sequence ID" value="NZ_RWKW01000038.1"/>
</dbReference>
<dbReference type="PRINTS" id="PR00260">
    <property type="entry name" value="CHEMTRNSDUCR"/>
</dbReference>
<dbReference type="Pfam" id="PF00015">
    <property type="entry name" value="MCPsignal"/>
    <property type="match status" value="1"/>
</dbReference>
<organism evidence="5 6">
    <name type="scientific">Aquibium carbonis</name>
    <dbReference type="NCBI Taxonomy" id="2495581"/>
    <lineage>
        <taxon>Bacteria</taxon>
        <taxon>Pseudomonadati</taxon>
        <taxon>Pseudomonadota</taxon>
        <taxon>Alphaproteobacteria</taxon>
        <taxon>Hyphomicrobiales</taxon>
        <taxon>Phyllobacteriaceae</taxon>
        <taxon>Aquibium</taxon>
    </lineage>
</organism>
<evidence type="ECO:0000259" key="4">
    <source>
        <dbReference type="PROSITE" id="PS50111"/>
    </source>
</evidence>
<dbReference type="GO" id="GO:0016020">
    <property type="term" value="C:membrane"/>
    <property type="evidence" value="ECO:0007669"/>
    <property type="project" value="InterPro"/>
</dbReference>
<comment type="caution">
    <text evidence="5">The sequence shown here is derived from an EMBL/GenBank/DDBJ whole genome shotgun (WGS) entry which is preliminary data.</text>
</comment>
<gene>
    <name evidence="5" type="ORF">EJC49_11380</name>
</gene>
<dbReference type="GO" id="GO:0006935">
    <property type="term" value="P:chemotaxis"/>
    <property type="evidence" value="ECO:0007669"/>
    <property type="project" value="InterPro"/>
</dbReference>
<dbReference type="InterPro" id="IPR004089">
    <property type="entry name" value="MCPsignal_dom"/>
</dbReference>
<accession>A0A429YXV7</accession>
<evidence type="ECO:0000256" key="2">
    <source>
        <dbReference type="ARBA" id="ARBA00029447"/>
    </source>
</evidence>
<proteinExistence type="inferred from homology"/>
<name>A0A429YXV7_9HYPH</name>
<reference evidence="5 6" key="1">
    <citation type="submission" date="2018-12" db="EMBL/GenBank/DDBJ databases">
        <title>Mesorhizobium carbonis sp. nov., isolated from coal mine water.</title>
        <authorList>
            <person name="Xin W."/>
            <person name="Xu Z."/>
            <person name="Xiang F."/>
            <person name="Zhang J."/>
            <person name="Xi L."/>
            <person name="Liu J."/>
        </authorList>
    </citation>
    <scope>NUCLEOTIDE SEQUENCE [LARGE SCALE GENOMIC DNA]</scope>
    <source>
        <strain evidence="5 6">B2.3</strain>
    </source>
</reference>
<comment type="similarity">
    <text evidence="2">Belongs to the methyl-accepting chemotaxis (MCP) protein family.</text>
</comment>
<keyword evidence="1 3" id="KW-0807">Transducer</keyword>
<evidence type="ECO:0000313" key="5">
    <source>
        <dbReference type="EMBL" id="RST86298.1"/>
    </source>
</evidence>
<dbReference type="PROSITE" id="PS50111">
    <property type="entry name" value="CHEMOTAXIS_TRANSDUC_2"/>
    <property type="match status" value="1"/>
</dbReference>
<dbReference type="SMART" id="SM00283">
    <property type="entry name" value="MA"/>
    <property type="match status" value="1"/>
</dbReference>
<evidence type="ECO:0000256" key="3">
    <source>
        <dbReference type="PROSITE-ProRule" id="PRU00284"/>
    </source>
</evidence>
<dbReference type="Proteomes" id="UP000278398">
    <property type="component" value="Unassembled WGS sequence"/>
</dbReference>